<evidence type="ECO:0000313" key="1">
    <source>
        <dbReference type="EMBL" id="KAK9820554.1"/>
    </source>
</evidence>
<dbReference type="EMBL" id="JALJOR010000003">
    <property type="protein sequence ID" value="KAK9820554.1"/>
    <property type="molecule type" value="Genomic_DNA"/>
</dbReference>
<proteinExistence type="predicted"/>
<comment type="caution">
    <text evidence="1">The sequence shown here is derived from an EMBL/GenBank/DDBJ whole genome shotgun (WGS) entry which is preliminary data.</text>
</comment>
<name>A0AAW1QGL0_9CHLO</name>
<keyword evidence="2" id="KW-1185">Reference proteome</keyword>
<gene>
    <name evidence="1" type="ORF">WJX72_011615</name>
</gene>
<organism evidence="1 2">
    <name type="scientific">[Myrmecia] bisecta</name>
    <dbReference type="NCBI Taxonomy" id="41462"/>
    <lineage>
        <taxon>Eukaryota</taxon>
        <taxon>Viridiplantae</taxon>
        <taxon>Chlorophyta</taxon>
        <taxon>core chlorophytes</taxon>
        <taxon>Trebouxiophyceae</taxon>
        <taxon>Trebouxiales</taxon>
        <taxon>Trebouxiaceae</taxon>
        <taxon>Myrmecia</taxon>
    </lineage>
</organism>
<evidence type="ECO:0000313" key="2">
    <source>
        <dbReference type="Proteomes" id="UP001489004"/>
    </source>
</evidence>
<protein>
    <submittedName>
        <fullName evidence="1">Uncharacterized protein</fullName>
    </submittedName>
</protein>
<dbReference type="Proteomes" id="UP001489004">
    <property type="component" value="Unassembled WGS sequence"/>
</dbReference>
<accession>A0AAW1QGL0</accession>
<dbReference type="AlphaFoldDB" id="A0AAW1QGL0"/>
<sequence>MEAAEEGAKSFGLPMKVAPIYKDGNLLWGFTVGIVRDGVTVTSLSVKFDDETVVKRAWVGRGPDGFPAMEGSSQEIAGKNFEIRKTDDNPVDEQLRSVIRTFCQSLVSAINKYYAFGSAFSDDST</sequence>
<reference evidence="1 2" key="1">
    <citation type="journal article" date="2024" name="Nat. Commun.">
        <title>Phylogenomics reveals the evolutionary origins of lichenization in chlorophyte algae.</title>
        <authorList>
            <person name="Puginier C."/>
            <person name="Libourel C."/>
            <person name="Otte J."/>
            <person name="Skaloud P."/>
            <person name="Haon M."/>
            <person name="Grisel S."/>
            <person name="Petersen M."/>
            <person name="Berrin J.G."/>
            <person name="Delaux P.M."/>
            <person name="Dal Grande F."/>
            <person name="Keller J."/>
        </authorList>
    </citation>
    <scope>NUCLEOTIDE SEQUENCE [LARGE SCALE GENOMIC DNA]</scope>
    <source>
        <strain evidence="1 2">SAG 2043</strain>
    </source>
</reference>